<evidence type="ECO:0000313" key="2">
    <source>
        <dbReference type="EMBL" id="EOW80510.1"/>
    </source>
</evidence>
<dbReference type="AlphaFoldDB" id="S0KPF3"/>
<proteinExistence type="predicted"/>
<evidence type="ECO:0000256" key="1">
    <source>
        <dbReference type="SAM" id="SignalP"/>
    </source>
</evidence>
<dbReference type="eggNOG" id="ENOG502ZDU1">
    <property type="taxonomic scope" value="Bacteria"/>
</dbReference>
<accession>S0KPF3</accession>
<dbReference type="PATRIC" id="fig|1121865.3.peg.1037"/>
<reference evidence="2 3" key="1">
    <citation type="submission" date="2013-03" db="EMBL/GenBank/DDBJ databases">
        <title>The Genome Sequence of Enterococcus columbae ATCC_51263 (PacBio/Illumina hybrid assembly).</title>
        <authorList>
            <consortium name="The Broad Institute Genomics Platform"/>
            <consortium name="The Broad Institute Genome Sequencing Center for Infectious Disease"/>
            <person name="Earl A."/>
            <person name="Russ C."/>
            <person name="Gilmore M."/>
            <person name="Surin D."/>
            <person name="Walker B."/>
            <person name="Young S."/>
            <person name="Zeng Q."/>
            <person name="Gargeya S."/>
            <person name="Fitzgerald M."/>
            <person name="Haas B."/>
            <person name="Abouelleil A."/>
            <person name="Allen A.W."/>
            <person name="Alvarado L."/>
            <person name="Arachchi H.M."/>
            <person name="Berlin A.M."/>
            <person name="Chapman S.B."/>
            <person name="Gainer-Dewar J."/>
            <person name="Goldberg J."/>
            <person name="Griggs A."/>
            <person name="Gujja S."/>
            <person name="Hansen M."/>
            <person name="Howarth C."/>
            <person name="Imamovic A."/>
            <person name="Ireland A."/>
            <person name="Larimer J."/>
            <person name="McCowan C."/>
            <person name="Murphy C."/>
            <person name="Pearson M."/>
            <person name="Poon T.W."/>
            <person name="Priest M."/>
            <person name="Roberts A."/>
            <person name="Saif S."/>
            <person name="Shea T."/>
            <person name="Sisk P."/>
            <person name="Sykes S."/>
            <person name="Wortman J."/>
            <person name="Nusbaum C."/>
            <person name="Birren B."/>
        </authorList>
    </citation>
    <scope>NUCLEOTIDE SEQUENCE [LARGE SCALE GENOMIC DNA]</scope>
    <source>
        <strain evidence="2 3">ATCC 51263</strain>
    </source>
</reference>
<comment type="caution">
    <text evidence="2">The sequence shown here is derived from an EMBL/GenBank/DDBJ whole genome shotgun (WGS) entry which is preliminary data.</text>
</comment>
<evidence type="ECO:0000313" key="3">
    <source>
        <dbReference type="Proteomes" id="UP000014113"/>
    </source>
</evidence>
<gene>
    <name evidence="2" type="ORF">I568_01687</name>
</gene>
<dbReference type="OrthoDB" id="2339934at2"/>
<feature type="chain" id="PRO_5010339408" evidence="1">
    <location>
        <begin position="25"/>
        <end position="134"/>
    </location>
</feature>
<sequence>MIKKVLLAGAASVLLLAGSIPVLANNHADTSWSFWLKANQGNSYTASREKTDASSAYLALHSMSKSGGVNGWLQMANGTEIGSPKTRVYSGGAAYVINYAYEKYGHSNVRMAIETANSFSTSTQASGVWSPDSV</sequence>
<protein>
    <submittedName>
        <fullName evidence="2">Uncharacterized protein</fullName>
    </submittedName>
</protein>
<keyword evidence="3" id="KW-1185">Reference proteome</keyword>
<keyword evidence="1" id="KW-0732">Signal</keyword>
<dbReference type="Proteomes" id="UP000014113">
    <property type="component" value="Unassembled WGS sequence"/>
</dbReference>
<dbReference type="RefSeq" id="WP_016183209.1">
    <property type="nucleotide sequence ID" value="NZ_JXKI01000001.1"/>
</dbReference>
<dbReference type="EMBL" id="ASWJ01000008">
    <property type="protein sequence ID" value="EOW80510.1"/>
    <property type="molecule type" value="Genomic_DNA"/>
</dbReference>
<name>S0KPF3_9ENTE</name>
<organism evidence="2 3">
    <name type="scientific">Enterococcus columbae DSM 7374 = ATCC 51263</name>
    <dbReference type="NCBI Taxonomy" id="1121865"/>
    <lineage>
        <taxon>Bacteria</taxon>
        <taxon>Bacillati</taxon>
        <taxon>Bacillota</taxon>
        <taxon>Bacilli</taxon>
        <taxon>Lactobacillales</taxon>
        <taxon>Enterococcaceae</taxon>
        <taxon>Enterococcus</taxon>
    </lineage>
</organism>
<dbReference type="STRING" id="1121865.OMW_01067"/>
<feature type="signal peptide" evidence="1">
    <location>
        <begin position="1"/>
        <end position="24"/>
    </location>
</feature>